<name>A0A5Q2MN02_9ACTN</name>
<organism evidence="2 3">
    <name type="scientific">Aeromicrobium yanjiei</name>
    <dbReference type="NCBI Taxonomy" id="2662028"/>
    <lineage>
        <taxon>Bacteria</taxon>
        <taxon>Bacillati</taxon>
        <taxon>Actinomycetota</taxon>
        <taxon>Actinomycetes</taxon>
        <taxon>Propionibacteriales</taxon>
        <taxon>Nocardioidaceae</taxon>
        <taxon>Aeromicrobium</taxon>
    </lineage>
</organism>
<protein>
    <recommendedName>
        <fullName evidence="4">DUF4190 domain-containing protein</fullName>
    </recommendedName>
</protein>
<reference evidence="2 3" key="1">
    <citation type="submission" date="2019-11" db="EMBL/GenBank/DDBJ databases">
        <authorList>
            <person name="Li J."/>
        </authorList>
    </citation>
    <scope>NUCLEOTIDE SEQUENCE [LARGE SCALE GENOMIC DNA]</scope>
    <source>
        <strain evidence="2 3">MF47</strain>
    </source>
</reference>
<dbReference type="AlphaFoldDB" id="A0A5Q2MN02"/>
<keyword evidence="1" id="KW-0812">Transmembrane</keyword>
<gene>
    <name evidence="2" type="ORF">GEV26_15195</name>
</gene>
<feature type="transmembrane region" description="Helical" evidence="1">
    <location>
        <begin position="66"/>
        <end position="95"/>
    </location>
</feature>
<evidence type="ECO:0000313" key="2">
    <source>
        <dbReference type="EMBL" id="QGG42616.1"/>
    </source>
</evidence>
<evidence type="ECO:0000256" key="1">
    <source>
        <dbReference type="SAM" id="Phobius"/>
    </source>
</evidence>
<proteinExistence type="predicted"/>
<accession>A0A5Q2MN02</accession>
<feature type="transmembrane region" description="Helical" evidence="1">
    <location>
        <begin position="16"/>
        <end position="45"/>
    </location>
</feature>
<dbReference type="Proteomes" id="UP000392064">
    <property type="component" value="Chromosome"/>
</dbReference>
<dbReference type="RefSeq" id="WP_153654404.1">
    <property type="nucleotide sequence ID" value="NZ_CP045737.1"/>
</dbReference>
<evidence type="ECO:0000313" key="3">
    <source>
        <dbReference type="Proteomes" id="UP000392064"/>
    </source>
</evidence>
<sequence>MSTLRPPAESAPGATASLVLGTCAVAGVVLVVPLLLGPLAWYLGASAQREVERDPTRWSGAGAARAGMILGIVACGLLVATLLLLVLALTGLTIVQGYESGY</sequence>
<dbReference type="KEGG" id="aef:GEV26_15195"/>
<keyword evidence="1" id="KW-0472">Membrane</keyword>
<keyword evidence="1" id="KW-1133">Transmembrane helix</keyword>
<dbReference type="EMBL" id="CP045737">
    <property type="protein sequence ID" value="QGG42616.1"/>
    <property type="molecule type" value="Genomic_DNA"/>
</dbReference>
<keyword evidence="3" id="KW-1185">Reference proteome</keyword>
<evidence type="ECO:0008006" key="4">
    <source>
        <dbReference type="Google" id="ProtNLM"/>
    </source>
</evidence>